<sequence length="112" mass="12831">MATIDQNQGELIPMTRGQAYVDITEYLNMPQSDAAKKLGIPPSTLSKRWKEAVRKRKWPYRMICKIDKEIMTLLHNVPQGPNAPPLPEEIEAALGTLLRKRQDELRPVVIRL</sequence>
<evidence type="ECO:0000256" key="1">
    <source>
        <dbReference type="ARBA" id="ARBA00023015"/>
    </source>
</evidence>
<evidence type="ECO:0000313" key="7">
    <source>
        <dbReference type="Proteomes" id="UP000241769"/>
    </source>
</evidence>
<organism evidence="6 7">
    <name type="scientific">Planoprotostelium fungivorum</name>
    <dbReference type="NCBI Taxonomy" id="1890364"/>
    <lineage>
        <taxon>Eukaryota</taxon>
        <taxon>Amoebozoa</taxon>
        <taxon>Evosea</taxon>
        <taxon>Variosea</taxon>
        <taxon>Cavosteliida</taxon>
        <taxon>Cavosteliaceae</taxon>
        <taxon>Planoprotostelium</taxon>
    </lineage>
</organism>
<gene>
    <name evidence="6" type="ORF">PROFUN_14142</name>
</gene>
<keyword evidence="7" id="KW-1185">Reference proteome</keyword>
<accession>A0A2P6N1K6</accession>
<proteinExistence type="predicted"/>
<dbReference type="Proteomes" id="UP000241769">
    <property type="component" value="Unassembled WGS sequence"/>
</dbReference>
<keyword evidence="2" id="KW-0238">DNA-binding</keyword>
<keyword evidence="1" id="KW-0805">Transcription regulation</keyword>
<dbReference type="InterPro" id="IPR002197">
    <property type="entry name" value="HTH_Fis"/>
</dbReference>
<evidence type="ECO:0000256" key="3">
    <source>
        <dbReference type="ARBA" id="ARBA00023163"/>
    </source>
</evidence>
<evidence type="ECO:0000256" key="2">
    <source>
        <dbReference type="ARBA" id="ARBA00023125"/>
    </source>
</evidence>
<dbReference type="OrthoDB" id="30748at2759"/>
<dbReference type="GO" id="GO:0003677">
    <property type="term" value="F:DNA binding"/>
    <property type="evidence" value="ECO:0007669"/>
    <property type="project" value="UniProtKB-KW"/>
</dbReference>
<evidence type="ECO:0000313" key="6">
    <source>
        <dbReference type="EMBL" id="PRP77854.1"/>
    </source>
</evidence>
<keyword evidence="3" id="KW-0804">Transcription</keyword>
<dbReference type="AlphaFoldDB" id="A0A2P6N1K6"/>
<keyword evidence="4" id="KW-0539">Nucleus</keyword>
<dbReference type="Pfam" id="PF02954">
    <property type="entry name" value="HTH_8"/>
    <property type="match status" value="1"/>
</dbReference>
<evidence type="ECO:0000256" key="4">
    <source>
        <dbReference type="ARBA" id="ARBA00023242"/>
    </source>
</evidence>
<comment type="caution">
    <text evidence="6">The sequence shown here is derived from an EMBL/GenBank/DDBJ whole genome shotgun (WGS) entry which is preliminary data.</text>
</comment>
<feature type="domain" description="RWP-RK" evidence="5">
    <location>
        <begin position="1"/>
        <end position="86"/>
    </location>
</feature>
<evidence type="ECO:0000259" key="5">
    <source>
        <dbReference type="PROSITE" id="PS51519"/>
    </source>
</evidence>
<dbReference type="PROSITE" id="PS51519">
    <property type="entry name" value="RWP_RK"/>
    <property type="match status" value="1"/>
</dbReference>
<dbReference type="InParanoid" id="A0A2P6N1K6"/>
<protein>
    <recommendedName>
        <fullName evidence="5">RWP-RK domain-containing protein</fullName>
    </recommendedName>
</protein>
<dbReference type="EMBL" id="MDYQ01000252">
    <property type="protein sequence ID" value="PRP77854.1"/>
    <property type="molecule type" value="Genomic_DNA"/>
</dbReference>
<dbReference type="InterPro" id="IPR003035">
    <property type="entry name" value="RWP-RK_dom"/>
</dbReference>
<reference evidence="6 7" key="1">
    <citation type="journal article" date="2018" name="Genome Biol. Evol.">
        <title>Multiple Roots of Fruiting Body Formation in Amoebozoa.</title>
        <authorList>
            <person name="Hillmann F."/>
            <person name="Forbes G."/>
            <person name="Novohradska S."/>
            <person name="Ferling I."/>
            <person name="Riege K."/>
            <person name="Groth M."/>
            <person name="Westermann M."/>
            <person name="Marz M."/>
            <person name="Spaller T."/>
            <person name="Winckler T."/>
            <person name="Schaap P."/>
            <person name="Glockner G."/>
        </authorList>
    </citation>
    <scope>NUCLEOTIDE SEQUENCE [LARGE SCALE GENOMIC DNA]</scope>
    <source>
        <strain evidence="6 7">Jena</strain>
    </source>
</reference>
<name>A0A2P6N1K6_9EUKA</name>